<reference evidence="5" key="2">
    <citation type="submission" date="2021-01" db="EMBL/GenBank/DDBJ databases">
        <authorList>
            <person name="Lovell J.T."/>
            <person name="Bentley N."/>
            <person name="Bhattarai G."/>
            <person name="Jenkins J.W."/>
            <person name="Sreedasyam A."/>
            <person name="Alarcon Y."/>
            <person name="Bock C."/>
            <person name="Boston L."/>
            <person name="Carlson J."/>
            <person name="Cervantes K."/>
            <person name="Clermont K."/>
            <person name="Krom N."/>
            <person name="Kubenka K."/>
            <person name="Mamidi S."/>
            <person name="Mattison C."/>
            <person name="Monteros M."/>
            <person name="Pisani C."/>
            <person name="Plott C."/>
            <person name="Rajasekar S."/>
            <person name="Rhein H.S."/>
            <person name="Rohla C."/>
            <person name="Song M."/>
            <person name="Hilaire R.S."/>
            <person name="Shu S."/>
            <person name="Wells L."/>
            <person name="Wang X."/>
            <person name="Webber J."/>
            <person name="Heerema R.J."/>
            <person name="Klein P."/>
            <person name="Conner P."/>
            <person name="Grauke L."/>
            <person name="Grimwood J."/>
            <person name="Schmutz J."/>
            <person name="Randall J.J."/>
        </authorList>
    </citation>
    <scope>NUCLEOTIDE SEQUENCE</scope>
    <source>
        <tissue evidence="5">Leaf</tissue>
    </source>
</reference>
<evidence type="ECO:0000256" key="1">
    <source>
        <dbReference type="SAM" id="MobiDB-lite"/>
    </source>
</evidence>
<proteinExistence type="predicted"/>
<gene>
    <name evidence="4" type="ORF">CIPAW_12G084800</name>
    <name evidence="5" type="ORF">I3842_12G083600</name>
</gene>
<feature type="domain" description="Probable zinc-ribbon" evidence="2">
    <location>
        <begin position="513"/>
        <end position="557"/>
    </location>
</feature>
<reference evidence="4" key="1">
    <citation type="submission" date="2020-12" db="EMBL/GenBank/DDBJ databases">
        <title>WGS assembly of Carya illinoinensis cv. Pawnee.</title>
        <authorList>
            <person name="Platts A."/>
            <person name="Shu S."/>
            <person name="Wright S."/>
            <person name="Barry K."/>
            <person name="Edger P."/>
            <person name="Pires J.C."/>
            <person name="Schmutz J."/>
        </authorList>
    </citation>
    <scope>NUCLEOTIDE SEQUENCE</scope>
    <source>
        <tissue evidence="4">Leaf</tissue>
    </source>
</reference>
<organism evidence="4 6">
    <name type="scientific">Carya illinoinensis</name>
    <name type="common">Pecan</name>
    <dbReference type="NCBI Taxonomy" id="32201"/>
    <lineage>
        <taxon>Eukaryota</taxon>
        <taxon>Viridiplantae</taxon>
        <taxon>Streptophyta</taxon>
        <taxon>Embryophyta</taxon>
        <taxon>Tracheophyta</taxon>
        <taxon>Spermatophyta</taxon>
        <taxon>Magnoliopsida</taxon>
        <taxon>eudicotyledons</taxon>
        <taxon>Gunneridae</taxon>
        <taxon>Pentapetalae</taxon>
        <taxon>rosids</taxon>
        <taxon>fabids</taxon>
        <taxon>Fagales</taxon>
        <taxon>Juglandaceae</taxon>
        <taxon>Carya</taxon>
    </lineage>
</organism>
<keyword evidence="6" id="KW-1185">Reference proteome</keyword>
<feature type="region of interest" description="Disordered" evidence="1">
    <location>
        <begin position="64"/>
        <end position="89"/>
    </location>
</feature>
<dbReference type="GO" id="GO:1900150">
    <property type="term" value="P:regulation of defense response to fungus"/>
    <property type="evidence" value="ECO:0007669"/>
    <property type="project" value="InterPro"/>
</dbReference>
<evidence type="ECO:0000313" key="5">
    <source>
        <dbReference type="EMBL" id="KAG6684841.1"/>
    </source>
</evidence>
<sequence>MLAMAEGSKFRLVRCPKCENVLPEFPDYSVYSCGACGAVLRAKKKAPGSDGFLEISDNMLGRGGSQKLGGFSENGGGSLGSASGTERENDGIEVNMKEERLFGETRVNLIGNSLSKAEYKEVLTDNDGNVREEVKDSRLGQHGTERETRFHGRHVGLSERPEDYWVRGDDHDHTNLNRSEFVGLSTGENLAWPGASTNRERWGVERDGFGGFYRNPRAVASQREYPTFAYPYEGPSNYQPDSFYGYGEQIKHDSDLDGRRKVEQLECNRAELLRKLDKLKDQVCRSRSVENKPLVPVDRTLPDPNAGRDVYKAPDRHLLRPPYLNHTHGNVPLMNLHNMGPTNSHPPPRHVMNEFPVYDESYQPQMARKPLHQPLSQYPQREPHEYIRRQYMEFNQDAFGSYQPKTFYYQPACSCSLCLEQSWQVPPRIPATVFGNRRIHQDSINSNFYHHDELGAQSYNPQVASLAQLTSRDPLMHKVWTGELDSDADGLSHIRPRLEVAAQGNRLCCHPVADGAPFITCYNCFELLKLPRKLKTTEKNRRKLRCGGCSTIIVFEIANKKLIISVPEETKQISAEAEDGSEEVLNESHPSSDGCLDAGNIHSCLVDFHNSGHNLDLTNNRQDHKTLSISSSPEASPDTVILQGNDSHTTEQAIKDDLSSKHSVSKYGQGNNTKRVDQDKALGRITSHQKSIKDMLVATELDVSFNDYLNTCLSQDSVEVSKEKDLPKTNKSSSFFVGFIKKSFREFPKPTQSLENEKLNVSVNGHPIPDHLVKKAEKLAGPIQPGDYWYDPQAGFWGVMGHTCLGIIPPFIEEFNYPMPTNCAGGNTGVHVNGRELDQKDLDLLVSRGLPPAGDKFYLVEISGRVVDEDSGKELDGLGKLAPSVEKAKHGFGMKVPRRFR</sequence>
<dbReference type="PANTHER" id="PTHR31105:SF42">
    <property type="entry name" value="OS02G0258300 PROTEIN"/>
    <property type="match status" value="1"/>
</dbReference>
<evidence type="ECO:0000313" key="6">
    <source>
        <dbReference type="Proteomes" id="UP000811609"/>
    </source>
</evidence>
<dbReference type="EMBL" id="CM031820">
    <property type="protein sequence ID" value="KAG6633956.1"/>
    <property type="molecule type" value="Genomic_DNA"/>
</dbReference>
<feature type="domain" description="Enhanced disease resistance 4-like N-terminal" evidence="3">
    <location>
        <begin position="9"/>
        <end position="42"/>
    </location>
</feature>
<comment type="caution">
    <text evidence="4">The sequence shown here is derived from an EMBL/GenBank/DDBJ whole genome shotgun (WGS) entry which is preliminary data.</text>
</comment>
<protein>
    <recommendedName>
        <fullName evidence="7">Zinc-ribbon domain-containing protein</fullName>
    </recommendedName>
</protein>
<feature type="region of interest" description="Disordered" evidence="1">
    <location>
        <begin position="573"/>
        <end position="592"/>
    </location>
</feature>
<dbReference type="Proteomes" id="UP000811246">
    <property type="component" value="Chromosome 12"/>
</dbReference>
<evidence type="ECO:0000259" key="2">
    <source>
        <dbReference type="Pfam" id="PF11331"/>
    </source>
</evidence>
<dbReference type="Pfam" id="PF11331">
    <property type="entry name" value="Zn_ribbon_12"/>
    <property type="match status" value="1"/>
</dbReference>
<accession>A0A8T1NPF3</accession>
<dbReference type="Pfam" id="PF22910">
    <property type="entry name" value="EDR4-like_1st"/>
    <property type="match status" value="1"/>
</dbReference>
<feature type="compositionally biased region" description="Acidic residues" evidence="1">
    <location>
        <begin position="576"/>
        <end position="585"/>
    </location>
</feature>
<dbReference type="PANTHER" id="PTHR31105">
    <property type="entry name" value="EXTRA-LARGE G-PROTEIN-LIKE"/>
    <property type="match status" value="1"/>
</dbReference>
<dbReference type="InterPro" id="IPR040244">
    <property type="entry name" value="EDR4-like"/>
</dbReference>
<evidence type="ECO:0000259" key="3">
    <source>
        <dbReference type="Pfam" id="PF22910"/>
    </source>
</evidence>
<evidence type="ECO:0008006" key="7">
    <source>
        <dbReference type="Google" id="ProtNLM"/>
    </source>
</evidence>
<evidence type="ECO:0000313" key="4">
    <source>
        <dbReference type="EMBL" id="KAG6633956.1"/>
    </source>
</evidence>
<feature type="compositionally biased region" description="Gly residues" evidence="1">
    <location>
        <begin position="64"/>
        <end position="79"/>
    </location>
</feature>
<dbReference type="InterPro" id="IPR021480">
    <property type="entry name" value="Zinc_ribbon_12"/>
</dbReference>
<dbReference type="InterPro" id="IPR055126">
    <property type="entry name" value="EDR4-like_N"/>
</dbReference>
<dbReference type="Proteomes" id="UP000811609">
    <property type="component" value="Chromosome 12"/>
</dbReference>
<dbReference type="EMBL" id="CM031836">
    <property type="protein sequence ID" value="KAG6684841.1"/>
    <property type="molecule type" value="Genomic_DNA"/>
</dbReference>
<feature type="region of interest" description="Disordered" evidence="1">
    <location>
        <begin position="656"/>
        <end position="678"/>
    </location>
</feature>
<dbReference type="AlphaFoldDB" id="A0A8T1NPF3"/>
<name>A0A8T1NPF3_CARIL</name>